<dbReference type="PANTHER" id="PTHR33625">
    <property type="entry name" value="OS08G0179900 PROTEIN"/>
    <property type="match status" value="1"/>
</dbReference>
<accession>A0ABC8XMV6</accession>
<gene>
    <name evidence="3" type="ORF">URODEC1_LOCUS25935</name>
</gene>
<proteinExistence type="predicted"/>
<sequence>MVGGSIRAAAKAAMVGGYRSAAYMRRAVVPSSHSSSSSSSAADSRKASTIAVDSADDWVITDHEVFGPVPTHEEAMAATLDLSDAFEIAKAESHTADLNTPKMHLTDQDNHAKVAQQIALPEIVDSETPQVVVHSETSKKEDNYENLLAATGTPGRVVQAFTLLHANPEAQDVVASLASDKNVWDAVMKNEKVMKFYKTYESKLSECSSAASSVSGDEVEDGDVASVQSSTDFRPTTGESLKDYLEKMKALVSEMMSNLSNMMQDLVATSDEGRCKGKLKTLIMSSSKDFPAAPSAFVLLAIASIMVVLLKRA</sequence>
<keyword evidence="4" id="KW-1185">Reference proteome</keyword>
<feature type="region of interest" description="Disordered" evidence="1">
    <location>
        <begin position="214"/>
        <end position="233"/>
    </location>
</feature>
<evidence type="ECO:0000313" key="3">
    <source>
        <dbReference type="EMBL" id="CAL4929651.1"/>
    </source>
</evidence>
<protein>
    <submittedName>
        <fullName evidence="3">Uncharacterized protein</fullName>
    </submittedName>
</protein>
<reference evidence="3 4" key="2">
    <citation type="submission" date="2024-10" db="EMBL/GenBank/DDBJ databases">
        <authorList>
            <person name="Ryan C."/>
        </authorList>
    </citation>
    <scope>NUCLEOTIDE SEQUENCE [LARGE SCALE GENOMIC DNA]</scope>
</reference>
<dbReference type="EMBL" id="OZ075125">
    <property type="protein sequence ID" value="CAL4929651.1"/>
    <property type="molecule type" value="Genomic_DNA"/>
</dbReference>
<reference evidence="4" key="1">
    <citation type="submission" date="2024-06" db="EMBL/GenBank/DDBJ databases">
        <authorList>
            <person name="Ryan C."/>
        </authorList>
    </citation>
    <scope>NUCLEOTIDE SEQUENCE [LARGE SCALE GENOMIC DNA]</scope>
</reference>
<evidence type="ECO:0000256" key="1">
    <source>
        <dbReference type="SAM" id="MobiDB-lite"/>
    </source>
</evidence>
<keyword evidence="2" id="KW-1133">Transmembrane helix</keyword>
<organism evidence="3 4">
    <name type="scientific">Urochloa decumbens</name>
    <dbReference type="NCBI Taxonomy" id="240449"/>
    <lineage>
        <taxon>Eukaryota</taxon>
        <taxon>Viridiplantae</taxon>
        <taxon>Streptophyta</taxon>
        <taxon>Embryophyta</taxon>
        <taxon>Tracheophyta</taxon>
        <taxon>Spermatophyta</taxon>
        <taxon>Magnoliopsida</taxon>
        <taxon>Liliopsida</taxon>
        <taxon>Poales</taxon>
        <taxon>Poaceae</taxon>
        <taxon>PACMAD clade</taxon>
        <taxon>Panicoideae</taxon>
        <taxon>Panicodae</taxon>
        <taxon>Paniceae</taxon>
        <taxon>Melinidinae</taxon>
        <taxon>Urochloa</taxon>
    </lineage>
</organism>
<evidence type="ECO:0000256" key="2">
    <source>
        <dbReference type="SAM" id="Phobius"/>
    </source>
</evidence>
<feature type="transmembrane region" description="Helical" evidence="2">
    <location>
        <begin position="290"/>
        <end position="310"/>
    </location>
</feature>
<keyword evidence="2" id="KW-0472">Membrane</keyword>
<dbReference type="Proteomes" id="UP001497457">
    <property type="component" value="Chromosome 15b"/>
</dbReference>
<dbReference type="PANTHER" id="PTHR33625:SF1">
    <property type="entry name" value="EXPRESSED PROTEIN"/>
    <property type="match status" value="1"/>
</dbReference>
<name>A0ABC8XMV6_9POAL</name>
<dbReference type="AlphaFoldDB" id="A0ABC8XMV6"/>
<keyword evidence="2" id="KW-0812">Transmembrane</keyword>
<evidence type="ECO:0000313" key="4">
    <source>
        <dbReference type="Proteomes" id="UP001497457"/>
    </source>
</evidence>